<accession>A0ABN7R289</accession>
<gene>
    <name evidence="2" type="ORF">LYB30171_02570</name>
</gene>
<feature type="domain" description="STAS" evidence="1">
    <location>
        <begin position="42"/>
        <end position="94"/>
    </location>
</feature>
<evidence type="ECO:0000313" key="3">
    <source>
        <dbReference type="Proteomes" id="UP000680116"/>
    </source>
</evidence>
<dbReference type="RefSeq" id="WP_215219038.1">
    <property type="nucleotide sequence ID" value="NZ_OU015430.1"/>
</dbReference>
<dbReference type="EMBL" id="OU015430">
    <property type="protein sequence ID" value="CAG4978125.1"/>
    <property type="molecule type" value="Genomic_DNA"/>
</dbReference>
<keyword evidence="3" id="KW-1185">Reference proteome</keyword>
<organism evidence="2 3">
    <name type="scientific">Novilysobacter luteus</name>
    <dbReference type="NCBI Taxonomy" id="2822368"/>
    <lineage>
        <taxon>Bacteria</taxon>
        <taxon>Pseudomonadati</taxon>
        <taxon>Pseudomonadota</taxon>
        <taxon>Gammaproteobacteria</taxon>
        <taxon>Lysobacterales</taxon>
        <taxon>Lysobacteraceae</taxon>
        <taxon>Novilysobacter</taxon>
    </lineage>
</organism>
<dbReference type="PROSITE" id="PS50801">
    <property type="entry name" value="STAS"/>
    <property type="match status" value="1"/>
</dbReference>
<dbReference type="InterPro" id="IPR036513">
    <property type="entry name" value="STAS_dom_sf"/>
</dbReference>
<evidence type="ECO:0000259" key="1">
    <source>
        <dbReference type="PROSITE" id="PS50801"/>
    </source>
</evidence>
<sequence>MPAAPQVTREGDALVFRGVLDRDAVAAVWTQARPLLAGIHRLDLNAVPAIDSAGLALLAELAGDVPGATIEGAPTGYTELRAAYRLDPSLGFAG</sequence>
<dbReference type="SUPFAM" id="SSF52091">
    <property type="entry name" value="SpoIIaa-like"/>
    <property type="match status" value="1"/>
</dbReference>
<dbReference type="Pfam" id="PF13466">
    <property type="entry name" value="STAS_2"/>
    <property type="match status" value="1"/>
</dbReference>
<evidence type="ECO:0000313" key="2">
    <source>
        <dbReference type="EMBL" id="CAG4978125.1"/>
    </source>
</evidence>
<dbReference type="InterPro" id="IPR002645">
    <property type="entry name" value="STAS_dom"/>
</dbReference>
<protein>
    <recommendedName>
        <fullName evidence="1">STAS domain-containing protein</fullName>
    </recommendedName>
</protein>
<dbReference type="Proteomes" id="UP000680116">
    <property type="component" value="Chromosome"/>
</dbReference>
<reference evidence="2 3" key="1">
    <citation type="submission" date="2021-04" db="EMBL/GenBank/DDBJ databases">
        <authorList>
            <person name="Rodrigo-Torres L."/>
            <person name="Arahal R. D."/>
            <person name="Lucena T."/>
        </authorList>
    </citation>
    <scope>NUCLEOTIDE SEQUENCE [LARGE SCALE GENOMIC DNA]</scope>
    <source>
        <strain evidence="2 3">CECT 30171</strain>
    </source>
</reference>
<proteinExistence type="predicted"/>
<dbReference type="InterPro" id="IPR058548">
    <property type="entry name" value="MlaB-like_STAS"/>
</dbReference>
<name>A0ABN7R289_9GAMM</name>